<name>A0A939PFN4_9ACTN</name>
<protein>
    <submittedName>
        <fullName evidence="2">Helix-turn-helix domain-containing protein</fullName>
    </submittedName>
</protein>
<dbReference type="GO" id="GO:0003677">
    <property type="term" value="F:DNA binding"/>
    <property type="evidence" value="ECO:0007669"/>
    <property type="project" value="InterPro"/>
</dbReference>
<accession>A0A939PFN4</accession>
<dbReference type="CDD" id="cd00093">
    <property type="entry name" value="HTH_XRE"/>
    <property type="match status" value="1"/>
</dbReference>
<evidence type="ECO:0000313" key="2">
    <source>
        <dbReference type="EMBL" id="MBO2451423.1"/>
    </source>
</evidence>
<dbReference type="EMBL" id="JAGEOJ010000013">
    <property type="protein sequence ID" value="MBO2451423.1"/>
    <property type="molecule type" value="Genomic_DNA"/>
</dbReference>
<dbReference type="InterPro" id="IPR010982">
    <property type="entry name" value="Lambda_DNA-bd_dom_sf"/>
</dbReference>
<keyword evidence="3" id="KW-1185">Reference proteome</keyword>
<dbReference type="AlphaFoldDB" id="A0A939PFN4"/>
<dbReference type="SMART" id="SM00530">
    <property type="entry name" value="HTH_XRE"/>
    <property type="match status" value="1"/>
</dbReference>
<dbReference type="InterPro" id="IPR043917">
    <property type="entry name" value="DUF5753"/>
</dbReference>
<dbReference type="Pfam" id="PF19054">
    <property type="entry name" value="DUF5753"/>
    <property type="match status" value="1"/>
</dbReference>
<dbReference type="Proteomes" id="UP000669179">
    <property type="component" value="Unassembled WGS sequence"/>
</dbReference>
<comment type="caution">
    <text evidence="2">The sequence shown here is derived from an EMBL/GenBank/DDBJ whole genome shotgun (WGS) entry which is preliminary data.</text>
</comment>
<gene>
    <name evidence="2" type="ORF">J4573_30335</name>
</gene>
<dbReference type="RefSeq" id="WP_208259324.1">
    <property type="nucleotide sequence ID" value="NZ_JAGEOJ010000013.1"/>
</dbReference>
<dbReference type="Gene3D" id="1.10.260.40">
    <property type="entry name" value="lambda repressor-like DNA-binding domains"/>
    <property type="match status" value="1"/>
</dbReference>
<proteinExistence type="predicted"/>
<evidence type="ECO:0000259" key="1">
    <source>
        <dbReference type="PROSITE" id="PS50943"/>
    </source>
</evidence>
<dbReference type="PROSITE" id="PS50943">
    <property type="entry name" value="HTH_CROC1"/>
    <property type="match status" value="1"/>
</dbReference>
<dbReference type="Pfam" id="PF01381">
    <property type="entry name" value="HTH_3"/>
    <property type="match status" value="1"/>
</dbReference>
<dbReference type="InterPro" id="IPR001387">
    <property type="entry name" value="Cro/C1-type_HTH"/>
</dbReference>
<organism evidence="2 3">
    <name type="scientific">Actinomadura barringtoniae</name>
    <dbReference type="NCBI Taxonomy" id="1427535"/>
    <lineage>
        <taxon>Bacteria</taxon>
        <taxon>Bacillati</taxon>
        <taxon>Actinomycetota</taxon>
        <taxon>Actinomycetes</taxon>
        <taxon>Streptosporangiales</taxon>
        <taxon>Thermomonosporaceae</taxon>
        <taxon>Actinomadura</taxon>
    </lineage>
</organism>
<feature type="domain" description="HTH cro/C1-type" evidence="1">
    <location>
        <begin position="19"/>
        <end position="62"/>
    </location>
</feature>
<reference evidence="2" key="1">
    <citation type="submission" date="2021-03" db="EMBL/GenBank/DDBJ databases">
        <authorList>
            <person name="Kanchanasin P."/>
            <person name="Saeng-In P."/>
            <person name="Phongsopitanun W."/>
            <person name="Yuki M."/>
            <person name="Kudo T."/>
            <person name="Ohkuma M."/>
            <person name="Tanasupawat S."/>
        </authorList>
    </citation>
    <scope>NUCLEOTIDE SEQUENCE</scope>
    <source>
        <strain evidence="2">GKU 128</strain>
    </source>
</reference>
<dbReference type="SUPFAM" id="SSF47413">
    <property type="entry name" value="lambda repressor-like DNA-binding domains"/>
    <property type="match status" value="1"/>
</dbReference>
<sequence>MSNSLDPDRSLWHVIAIEVRRQRELHGLSETALARALDCNRSTVSRIENGLRRLSAKYAATLDELWQTRLLFTRLVAFANATDDGDWFTGLKDYEARATRIKMWELSVVPGLLQTPDYARAVLSAGLVSDVDRELEKRLSRQAAVFEKPKPPHISVILNWVVLEQPFGGPDVMRGQLARLLEVADLSNVSVRVLEKGAGDHMGVEGPFKLLTVDDRDIAYTDAPTRGRLILEPPDVQYLSVGFDRIGDIAATVRPSRALIEGTMETYQ</sequence>
<evidence type="ECO:0000313" key="3">
    <source>
        <dbReference type="Proteomes" id="UP000669179"/>
    </source>
</evidence>